<dbReference type="InterPro" id="IPR001623">
    <property type="entry name" value="DnaJ_domain"/>
</dbReference>
<dbReference type="Proteomes" id="UP000504638">
    <property type="component" value="Unplaced"/>
</dbReference>
<dbReference type="CDD" id="cd06257">
    <property type="entry name" value="DnaJ"/>
    <property type="match status" value="1"/>
</dbReference>
<keyword evidence="4" id="KW-1185">Reference proteome</keyword>
<dbReference type="PROSITE" id="PS50076">
    <property type="entry name" value="DNAJ_2"/>
    <property type="match status" value="1"/>
</dbReference>
<feature type="region of interest" description="Disordered" evidence="1">
    <location>
        <begin position="268"/>
        <end position="310"/>
    </location>
</feature>
<feature type="compositionally biased region" description="Basic and acidic residues" evidence="1">
    <location>
        <begin position="200"/>
        <end position="223"/>
    </location>
</feature>
<dbReference type="AlphaFoldDB" id="A0A6G1FSS3"/>
<gene>
    <name evidence="3 5" type="ORF">P152DRAFT_404899</name>
</gene>
<dbReference type="EMBL" id="ML975180">
    <property type="protein sequence ID" value="KAF1808729.1"/>
    <property type="molecule type" value="Genomic_DNA"/>
</dbReference>
<dbReference type="OrthoDB" id="110024at2759"/>
<accession>A0A6G1FSS3</accession>
<dbReference type="Pfam" id="PF00226">
    <property type="entry name" value="DnaJ"/>
    <property type="match status" value="1"/>
</dbReference>
<dbReference type="Pfam" id="PF23302">
    <property type="entry name" value="HTH_DNAJC9"/>
    <property type="match status" value="1"/>
</dbReference>
<reference evidence="5" key="3">
    <citation type="submission" date="2025-04" db="UniProtKB">
        <authorList>
            <consortium name="RefSeq"/>
        </authorList>
    </citation>
    <scope>IDENTIFICATION</scope>
    <source>
        <strain evidence="5">CBS 781.70</strain>
    </source>
</reference>
<dbReference type="FunFam" id="1.10.287.110:FF:000110">
    <property type="entry name" value="DnaJ domain protein (AFU_orthologue AFUA_2G13210)"/>
    <property type="match status" value="1"/>
</dbReference>
<sequence length="310" mass="35551">MASRKKKLNDFEELLDEEPPKIEPYTVLELERSATADQIKSAYRKAALKHHPDKAPEDQKAEAHIKFQEVAFAYAILSDPRRRQRYDTTGRTEESVDLDDDEFDWRDFFRAQMKEVVTNEAIEQFKSEYQGSEEEKSDLIAAYNRGKGDMDVIYEEVMLSNPVDDDARFREILNREIQDKTIKSYKKYASESGASKKARERNAQKEAREAEELAREMGVHDKLFANGDAKKKTKKTKGSEPDESALAALIQSRNTQRQQDSNAFLDRLAEKYGAGSGKGAKRRATEEPPEEMFQETAKRGKRANPGKARR</sequence>
<organism evidence="3">
    <name type="scientific">Eremomyces bilateralis CBS 781.70</name>
    <dbReference type="NCBI Taxonomy" id="1392243"/>
    <lineage>
        <taxon>Eukaryota</taxon>
        <taxon>Fungi</taxon>
        <taxon>Dikarya</taxon>
        <taxon>Ascomycota</taxon>
        <taxon>Pezizomycotina</taxon>
        <taxon>Dothideomycetes</taxon>
        <taxon>Dothideomycetes incertae sedis</taxon>
        <taxon>Eremomycetales</taxon>
        <taxon>Eremomycetaceae</taxon>
        <taxon>Eremomyces</taxon>
    </lineage>
</organism>
<reference evidence="3 5" key="1">
    <citation type="submission" date="2020-01" db="EMBL/GenBank/DDBJ databases">
        <authorList>
            <consortium name="DOE Joint Genome Institute"/>
            <person name="Haridas S."/>
            <person name="Albert R."/>
            <person name="Binder M."/>
            <person name="Bloem J."/>
            <person name="Labutti K."/>
            <person name="Salamov A."/>
            <person name="Andreopoulos B."/>
            <person name="Baker S.E."/>
            <person name="Barry K."/>
            <person name="Bills G."/>
            <person name="Bluhm B.H."/>
            <person name="Cannon C."/>
            <person name="Castanera R."/>
            <person name="Culley D.E."/>
            <person name="Daum C."/>
            <person name="Ezra D."/>
            <person name="Gonzalez J.B."/>
            <person name="Henrissat B."/>
            <person name="Kuo A."/>
            <person name="Liang C."/>
            <person name="Lipzen A."/>
            <person name="Lutzoni F."/>
            <person name="Magnuson J."/>
            <person name="Mondo S."/>
            <person name="Nolan M."/>
            <person name="Ohm R."/>
            <person name="Pangilinan J."/>
            <person name="Park H.-J."/>
            <person name="Ramirez L."/>
            <person name="Alfaro M."/>
            <person name="Sun H."/>
            <person name="Tritt A."/>
            <person name="Yoshinaga Y."/>
            <person name="Zwiers L.-H."/>
            <person name="Turgeon B.G."/>
            <person name="Goodwin S.B."/>
            <person name="Spatafora J.W."/>
            <person name="Crous P.W."/>
            <person name="Grigoriev I.V."/>
        </authorList>
    </citation>
    <scope>NUCLEOTIDE SEQUENCE</scope>
    <source>
        <strain evidence="3 5">CBS 781.70</strain>
    </source>
</reference>
<dbReference type="SMART" id="SM00271">
    <property type="entry name" value="DnaJ"/>
    <property type="match status" value="1"/>
</dbReference>
<feature type="compositionally biased region" description="Basic residues" evidence="1">
    <location>
        <begin position="299"/>
        <end position="310"/>
    </location>
</feature>
<dbReference type="GO" id="GO:0031072">
    <property type="term" value="F:heat shock protein binding"/>
    <property type="evidence" value="ECO:0007669"/>
    <property type="project" value="TreeGrafter"/>
</dbReference>
<dbReference type="RefSeq" id="XP_033530360.1">
    <property type="nucleotide sequence ID" value="XM_033676790.1"/>
</dbReference>
<dbReference type="PANTHER" id="PTHR44144:SF1">
    <property type="entry name" value="DNAJ HOMOLOG SUBFAMILY C MEMBER 9"/>
    <property type="match status" value="1"/>
</dbReference>
<dbReference type="InterPro" id="IPR018253">
    <property type="entry name" value="DnaJ_domain_CS"/>
</dbReference>
<dbReference type="InterPro" id="IPR052594">
    <property type="entry name" value="J_domain-containing_protein"/>
</dbReference>
<dbReference type="SUPFAM" id="SSF46565">
    <property type="entry name" value="Chaperone J-domain"/>
    <property type="match status" value="1"/>
</dbReference>
<evidence type="ECO:0000313" key="3">
    <source>
        <dbReference type="EMBL" id="KAF1808729.1"/>
    </source>
</evidence>
<evidence type="ECO:0000313" key="4">
    <source>
        <dbReference type="Proteomes" id="UP000504638"/>
    </source>
</evidence>
<evidence type="ECO:0000256" key="1">
    <source>
        <dbReference type="SAM" id="MobiDB-lite"/>
    </source>
</evidence>
<proteinExistence type="predicted"/>
<reference evidence="5" key="2">
    <citation type="submission" date="2020-04" db="EMBL/GenBank/DDBJ databases">
        <authorList>
            <consortium name="NCBI Genome Project"/>
        </authorList>
    </citation>
    <scope>NUCLEOTIDE SEQUENCE</scope>
    <source>
        <strain evidence="5">CBS 781.70</strain>
    </source>
</reference>
<dbReference type="PANTHER" id="PTHR44144">
    <property type="entry name" value="DNAJ HOMOLOG SUBFAMILY C MEMBER 9"/>
    <property type="match status" value="1"/>
</dbReference>
<dbReference type="GeneID" id="54417360"/>
<dbReference type="Gene3D" id="1.10.287.110">
    <property type="entry name" value="DnaJ domain"/>
    <property type="match status" value="1"/>
</dbReference>
<feature type="domain" description="J" evidence="2">
    <location>
        <begin position="23"/>
        <end position="90"/>
    </location>
</feature>
<protein>
    <submittedName>
        <fullName evidence="3 5">DnaJ-domain-containing protein</fullName>
    </submittedName>
</protein>
<dbReference type="GO" id="GO:0005737">
    <property type="term" value="C:cytoplasm"/>
    <property type="evidence" value="ECO:0007669"/>
    <property type="project" value="TreeGrafter"/>
</dbReference>
<dbReference type="GO" id="GO:0005634">
    <property type="term" value="C:nucleus"/>
    <property type="evidence" value="ECO:0007669"/>
    <property type="project" value="TreeGrafter"/>
</dbReference>
<feature type="region of interest" description="Disordered" evidence="1">
    <location>
        <begin position="187"/>
        <end position="244"/>
    </location>
</feature>
<evidence type="ECO:0000259" key="2">
    <source>
        <dbReference type="PROSITE" id="PS50076"/>
    </source>
</evidence>
<dbReference type="PRINTS" id="PR00625">
    <property type="entry name" value="JDOMAIN"/>
</dbReference>
<name>A0A6G1FSS3_9PEZI</name>
<evidence type="ECO:0000313" key="5">
    <source>
        <dbReference type="RefSeq" id="XP_033530360.1"/>
    </source>
</evidence>
<dbReference type="InterPro" id="IPR056453">
    <property type="entry name" value="HTH_DNAJC9"/>
</dbReference>
<dbReference type="PROSITE" id="PS00636">
    <property type="entry name" value="DNAJ_1"/>
    <property type="match status" value="1"/>
</dbReference>
<dbReference type="InterPro" id="IPR036869">
    <property type="entry name" value="J_dom_sf"/>
</dbReference>